<dbReference type="EMBL" id="BK015311">
    <property type="protein sequence ID" value="DAE00801.1"/>
    <property type="molecule type" value="Genomic_DNA"/>
</dbReference>
<feature type="region of interest" description="Disordered" evidence="1">
    <location>
        <begin position="1"/>
        <end position="23"/>
    </location>
</feature>
<proteinExistence type="predicted"/>
<evidence type="ECO:0000313" key="3">
    <source>
        <dbReference type="EMBL" id="DAE00801.1"/>
    </source>
</evidence>
<dbReference type="SUPFAM" id="SSF110849">
    <property type="entry name" value="ParB/Sulfiredoxin"/>
    <property type="match status" value="1"/>
</dbReference>
<accession>A0A8S5P303</accession>
<dbReference type="GO" id="GO:0007059">
    <property type="term" value="P:chromosome segregation"/>
    <property type="evidence" value="ECO:0007669"/>
    <property type="project" value="TreeGrafter"/>
</dbReference>
<dbReference type="SMART" id="SM00470">
    <property type="entry name" value="ParB"/>
    <property type="match status" value="1"/>
</dbReference>
<feature type="domain" description="ParB-like N-terminal" evidence="2">
    <location>
        <begin position="35"/>
        <end position="121"/>
    </location>
</feature>
<evidence type="ECO:0000259" key="2">
    <source>
        <dbReference type="SMART" id="SM00470"/>
    </source>
</evidence>
<dbReference type="PANTHER" id="PTHR33375:SF1">
    <property type="entry name" value="CHROMOSOME-PARTITIONING PROTEIN PARB-RELATED"/>
    <property type="match status" value="1"/>
</dbReference>
<dbReference type="PANTHER" id="PTHR33375">
    <property type="entry name" value="CHROMOSOME-PARTITIONING PROTEIN PARB-RELATED"/>
    <property type="match status" value="1"/>
</dbReference>
<dbReference type="Gene3D" id="3.90.1530.10">
    <property type="entry name" value="Conserved hypothetical protein from pyrococcus furiosus pfu- 392566-001, ParB domain"/>
    <property type="match status" value="1"/>
</dbReference>
<dbReference type="GO" id="GO:0045881">
    <property type="term" value="P:positive regulation of sporulation resulting in formation of a cellular spore"/>
    <property type="evidence" value="ECO:0007669"/>
    <property type="project" value="TreeGrafter"/>
</dbReference>
<name>A0A8S5P303_9CAUD</name>
<dbReference type="CDD" id="cd16403">
    <property type="entry name" value="ParB_N_like_MT"/>
    <property type="match status" value="1"/>
</dbReference>
<reference evidence="3" key="1">
    <citation type="journal article" date="2021" name="Proc. Natl. Acad. Sci. U.S.A.">
        <title>A Catalog of Tens of Thousands of Viruses from Human Metagenomes Reveals Hidden Associations with Chronic Diseases.</title>
        <authorList>
            <person name="Tisza M.J."/>
            <person name="Buck C.B."/>
        </authorList>
    </citation>
    <scope>NUCLEOTIDE SEQUENCE</scope>
    <source>
        <strain evidence="3">CtEqU3</strain>
    </source>
</reference>
<dbReference type="Pfam" id="PF02195">
    <property type="entry name" value="ParB_N"/>
    <property type="match status" value="1"/>
</dbReference>
<sequence length="467" mass="51143">MAKKKTPGGTAGKGGVNPAPTRDDQTVRIAAEQLTMVPIDDLIPYANNAKKHGVKQINQIRASLREFGFVTPVLIDFDNNIIAGHGRVEAARAEGMSEVPCVLVTNLTEAQRKAYILADNRLSETAAWDTELLKIELEGLEALSFDTGIAGFDAESLKAIEVNAYTRAAPGKAAEPEGKHFWGDEEGESSEEYEAFTDKFKAKKTTDDCFTPEIVYDAVKDWAISHYKLGDAQILRPFYPGGDYEHEDYPEGCVVIDNPPFSILSQICRFFDEHGIRYFLFAPTLTLFSTNAGKSNYVPVSAAVTYENGARVNTSFVTNLGGWRVEISGELFSLIDEADKRNRGESRIELPGYIYPLNVLCIQDFDLAKHGQSLCFSDEDLQFTRALDAQKEKGKAIFGGGFLLSEAAASKKSKAEEAALEVMSARLAAISESQQNSRMSADGKIIWPLSDREKALVKSLGKHGGAV</sequence>
<dbReference type="InterPro" id="IPR003115">
    <property type="entry name" value="ParB_N"/>
</dbReference>
<evidence type="ECO:0000256" key="1">
    <source>
        <dbReference type="SAM" id="MobiDB-lite"/>
    </source>
</evidence>
<dbReference type="InterPro" id="IPR050336">
    <property type="entry name" value="Chromosome_partition/occlusion"/>
</dbReference>
<dbReference type="InterPro" id="IPR036086">
    <property type="entry name" value="ParB/Sulfiredoxin_sf"/>
</dbReference>
<protein>
    <submittedName>
        <fullName evidence="3">ParB protein</fullName>
    </submittedName>
</protein>
<organism evidence="3">
    <name type="scientific">Siphoviridae sp. ctEqU3</name>
    <dbReference type="NCBI Taxonomy" id="2825399"/>
    <lineage>
        <taxon>Viruses</taxon>
        <taxon>Duplodnaviria</taxon>
        <taxon>Heunggongvirae</taxon>
        <taxon>Uroviricota</taxon>
        <taxon>Caudoviricetes</taxon>
    </lineage>
</organism>